<reference evidence="1 2" key="1">
    <citation type="submission" date="2019-02" db="EMBL/GenBank/DDBJ databases">
        <title>Deep-cultivation of Planctomycetes and their phenomic and genomic characterization uncovers novel biology.</title>
        <authorList>
            <person name="Wiegand S."/>
            <person name="Jogler M."/>
            <person name="Boedeker C."/>
            <person name="Pinto D."/>
            <person name="Vollmers J."/>
            <person name="Rivas-Marin E."/>
            <person name="Kohn T."/>
            <person name="Peeters S.H."/>
            <person name="Heuer A."/>
            <person name="Rast P."/>
            <person name="Oberbeckmann S."/>
            <person name="Bunk B."/>
            <person name="Jeske O."/>
            <person name="Meyerdierks A."/>
            <person name="Storesund J.E."/>
            <person name="Kallscheuer N."/>
            <person name="Luecker S."/>
            <person name="Lage O.M."/>
            <person name="Pohl T."/>
            <person name="Merkel B.J."/>
            <person name="Hornburger P."/>
            <person name="Mueller R.-W."/>
            <person name="Bruemmer F."/>
            <person name="Labrenz M."/>
            <person name="Spormann A.M."/>
            <person name="Op den Camp H."/>
            <person name="Overmann J."/>
            <person name="Amann R."/>
            <person name="Jetten M.S.M."/>
            <person name="Mascher T."/>
            <person name="Medema M.H."/>
            <person name="Devos D.P."/>
            <person name="Kaster A.-K."/>
            <person name="Ovreas L."/>
            <person name="Rohde M."/>
            <person name="Galperin M.Y."/>
            <person name="Jogler C."/>
        </authorList>
    </citation>
    <scope>NUCLEOTIDE SEQUENCE [LARGE SCALE GENOMIC DNA]</scope>
    <source>
        <strain evidence="1 2">Q31a</strain>
    </source>
</reference>
<dbReference type="KEGG" id="ahel:Q31a_13570"/>
<keyword evidence="2" id="KW-1185">Reference proteome</keyword>
<dbReference type="Proteomes" id="UP000318017">
    <property type="component" value="Chromosome"/>
</dbReference>
<gene>
    <name evidence="1" type="ORF">Q31a_13570</name>
</gene>
<dbReference type="Pfam" id="PF03692">
    <property type="entry name" value="CxxCxxCC"/>
    <property type="match status" value="1"/>
</dbReference>
<dbReference type="GO" id="GO:0032259">
    <property type="term" value="P:methylation"/>
    <property type="evidence" value="ECO:0007669"/>
    <property type="project" value="UniProtKB-KW"/>
</dbReference>
<keyword evidence="1" id="KW-0966">Cell projection</keyword>
<accession>A0A518G393</accession>
<dbReference type="RefSeq" id="WP_145075555.1">
    <property type="nucleotide sequence ID" value="NZ_CP036298.1"/>
</dbReference>
<dbReference type="InterPro" id="IPR005358">
    <property type="entry name" value="Puta_zinc/iron-chelating_dom"/>
</dbReference>
<dbReference type="PANTHER" id="PTHR35866">
    <property type="entry name" value="PUTATIVE-RELATED"/>
    <property type="match status" value="1"/>
</dbReference>
<keyword evidence="1" id="KW-0969">Cilium</keyword>
<evidence type="ECO:0000313" key="1">
    <source>
        <dbReference type="EMBL" id="QDV23062.1"/>
    </source>
</evidence>
<dbReference type="GO" id="GO:0008168">
    <property type="term" value="F:methyltransferase activity"/>
    <property type="evidence" value="ECO:0007669"/>
    <property type="project" value="UniProtKB-KW"/>
</dbReference>
<protein>
    <submittedName>
        <fullName evidence="1">Flagellin N-methylase</fullName>
    </submittedName>
</protein>
<name>A0A518G393_9BACT</name>
<keyword evidence="1" id="KW-0489">Methyltransferase</keyword>
<dbReference type="EMBL" id="CP036298">
    <property type="protein sequence ID" value="QDV23062.1"/>
    <property type="molecule type" value="Genomic_DNA"/>
</dbReference>
<dbReference type="OrthoDB" id="9810361at2"/>
<keyword evidence="1" id="KW-0282">Flagellum</keyword>
<proteinExistence type="predicted"/>
<sequence>MSLPIISLKSDERWDCHQCGVCCHGSIVPLNLEDAERLKSQQWANEPEFKHTRLTVRDDAAESSLRLAHREDGTCVFLNEDGRCRIHSKFGEEAKPTVCQTFPLQLIPHEKHAVLTIRRACPSAAADLGATVATRLPNVKKLVRDGHLKANAAPPPVFKTGESRPWQTIQMLLDESGQLLRDQRFPPVRRLVHALQFASHLEAAKTRRLDDKQITELARTLRELEPEESKPFFAERRPPKTYSKILLRRTAVVCGRLHPEFRQRASWKTRVELAQIAWKLVRGKGSTPAFNNVFPESSFEALEEPMGIKSAEVYEPLTRFIETNSESHLYALANRGGWSVIDSLRGLALLFPVGMWLLRLQSYGREPTVDDMLKVVVMLDRSQGYGPLSGFAQRQLISTISLKQELERLVVWYIR</sequence>
<keyword evidence="1" id="KW-0808">Transferase</keyword>
<evidence type="ECO:0000313" key="2">
    <source>
        <dbReference type="Proteomes" id="UP000318017"/>
    </source>
</evidence>
<dbReference type="PANTHER" id="PTHR35866:SF1">
    <property type="entry name" value="YKGJ FAMILY CYSTEINE CLUSTER PROTEIN"/>
    <property type="match status" value="1"/>
</dbReference>
<organism evidence="1 2">
    <name type="scientific">Aureliella helgolandensis</name>
    <dbReference type="NCBI Taxonomy" id="2527968"/>
    <lineage>
        <taxon>Bacteria</taxon>
        <taxon>Pseudomonadati</taxon>
        <taxon>Planctomycetota</taxon>
        <taxon>Planctomycetia</taxon>
        <taxon>Pirellulales</taxon>
        <taxon>Pirellulaceae</taxon>
        <taxon>Aureliella</taxon>
    </lineage>
</organism>
<dbReference type="AlphaFoldDB" id="A0A518G393"/>